<sequence length="665" mass="71747">MMRSLLNTACVAALAFGSLAFGARPLEARDRSADGELDLGTIFVRGAKRPQEALSFPGAVAEVDASELQAREVRNIADLDRVFPGLTVDTRSARVYSNFTLRGQSSLDYYNPSVQVYVDGLPQDPAVLAQMFPGALENVEVLYGPQGSLYGRGAVGGVINVTTTKPGEGTPFSWSAGGSDQGYQAQMRGQVQLGDGLWADLSLARDDAEDDLDVMGTGEDVGGTVEDRAQLRLRYAPEGSPLDIMLSAARNRIDSSEEQFVKGTELSGRKAVPFPSDYIQDTDSYGLTADYDLGWGKLSLLTGYQDRSLDRTIFGSYTPEWQKTLTQELRLSSATGGPVDYMVGLFYSHTKFHRDAYGASTLQKTDSYAAFGDLTWHATDRLDVTAGARWDYEKTDATATGAVSLDGSDDWSALSPKLGVSYALAPDWQAYGIVSSGFKAGGFTRTLTPSNISYTYDPATTWNGEAGLKYRSGDGSVEASVAAYYSVTDDYQMFVGPAASQYLQNVGEVTAKGIDARLRVNRGAWGVTGGATWGSSRFTGYDNASGTDHDGNDVPYAPDFTARLAVDYTHDLGHGRGSLIPRMGLSYQGKVWFDEANSLGQGGYWLVDAGLAWDMGQDRVLDLYATNLTDETYASYGFDASGYGLGDVYQLGRGREVGIRFTQSF</sequence>
<dbReference type="KEGG" id="rsu:NHU_04482"/>
<keyword evidence="7" id="KW-0406">Ion transport</keyword>
<keyword evidence="9 11" id="KW-0472">Membrane</keyword>
<evidence type="ECO:0000256" key="8">
    <source>
        <dbReference type="ARBA" id="ARBA00023077"/>
    </source>
</evidence>
<dbReference type="PANTHER" id="PTHR32552:SF81">
    <property type="entry name" value="TONB-DEPENDENT OUTER MEMBRANE RECEPTOR"/>
    <property type="match status" value="1"/>
</dbReference>
<dbReference type="PROSITE" id="PS52016">
    <property type="entry name" value="TONB_DEPENDENT_REC_3"/>
    <property type="match status" value="1"/>
</dbReference>
<keyword evidence="6" id="KW-0408">Iron</keyword>
<dbReference type="Pfam" id="PF00593">
    <property type="entry name" value="TonB_dep_Rec_b-barrel"/>
    <property type="match status" value="1"/>
</dbReference>
<dbReference type="SUPFAM" id="SSF56935">
    <property type="entry name" value="Porins"/>
    <property type="match status" value="1"/>
</dbReference>
<evidence type="ECO:0000256" key="3">
    <source>
        <dbReference type="ARBA" id="ARBA00022452"/>
    </source>
</evidence>
<feature type="signal peptide" evidence="13">
    <location>
        <begin position="1"/>
        <end position="20"/>
    </location>
</feature>
<dbReference type="Pfam" id="PF07715">
    <property type="entry name" value="Plug"/>
    <property type="match status" value="1"/>
</dbReference>
<dbReference type="InterPro" id="IPR036942">
    <property type="entry name" value="Beta-barrel_TonB_sf"/>
</dbReference>
<dbReference type="PATRIC" id="fig|35806.4.peg.4594"/>
<dbReference type="GO" id="GO:0009279">
    <property type="term" value="C:cell outer membrane"/>
    <property type="evidence" value="ECO:0007669"/>
    <property type="project" value="UniProtKB-SubCell"/>
</dbReference>
<evidence type="ECO:0000256" key="13">
    <source>
        <dbReference type="SAM" id="SignalP"/>
    </source>
</evidence>
<evidence type="ECO:0000256" key="12">
    <source>
        <dbReference type="RuleBase" id="RU003357"/>
    </source>
</evidence>
<keyword evidence="2 11" id="KW-0813">Transport</keyword>
<keyword evidence="5 11" id="KW-0812">Transmembrane</keyword>
<evidence type="ECO:0000256" key="1">
    <source>
        <dbReference type="ARBA" id="ARBA00004571"/>
    </source>
</evidence>
<geneLocation type="plasmid" evidence="17">
    <name>Plasmid2 DNA</name>
</geneLocation>
<evidence type="ECO:0000256" key="10">
    <source>
        <dbReference type="ARBA" id="ARBA00023237"/>
    </source>
</evidence>
<evidence type="ECO:0000256" key="9">
    <source>
        <dbReference type="ARBA" id="ARBA00023136"/>
    </source>
</evidence>
<evidence type="ECO:0000256" key="7">
    <source>
        <dbReference type="ARBA" id="ARBA00023065"/>
    </source>
</evidence>
<dbReference type="InterPro" id="IPR000531">
    <property type="entry name" value="Beta-barrel_TonB"/>
</dbReference>
<dbReference type="EMBL" id="AP014802">
    <property type="protein sequence ID" value="BAQ71595.1"/>
    <property type="molecule type" value="Genomic_DNA"/>
</dbReference>
<evidence type="ECO:0000256" key="5">
    <source>
        <dbReference type="ARBA" id="ARBA00022692"/>
    </source>
</evidence>
<feature type="chain" id="PRO_5002301017" evidence="13">
    <location>
        <begin position="21"/>
        <end position="665"/>
    </location>
</feature>
<comment type="subcellular location">
    <subcellularLocation>
        <location evidence="1 11">Cell outer membrane</location>
        <topology evidence="1 11">Multi-pass membrane protein</topology>
    </subcellularLocation>
</comment>
<feature type="domain" description="TonB-dependent receptor plug" evidence="15">
    <location>
        <begin position="55"/>
        <end position="158"/>
    </location>
</feature>
<protein>
    <submittedName>
        <fullName evidence="16">TonB-dependent receptor</fullName>
    </submittedName>
</protein>
<dbReference type="Gene3D" id="2.40.170.20">
    <property type="entry name" value="TonB-dependent receptor, beta-barrel domain"/>
    <property type="match status" value="1"/>
</dbReference>
<dbReference type="PANTHER" id="PTHR32552">
    <property type="entry name" value="FERRICHROME IRON RECEPTOR-RELATED"/>
    <property type="match status" value="1"/>
</dbReference>
<dbReference type="Proteomes" id="UP000064912">
    <property type="component" value="Plasmid Plasmid2"/>
</dbReference>
<evidence type="ECO:0000313" key="17">
    <source>
        <dbReference type="Proteomes" id="UP000064912"/>
    </source>
</evidence>
<dbReference type="CDD" id="cd01347">
    <property type="entry name" value="ligand_gated_channel"/>
    <property type="match status" value="1"/>
</dbReference>
<keyword evidence="8 12" id="KW-0798">TonB box</keyword>
<feature type="domain" description="TonB-dependent receptor-like beta-barrel" evidence="14">
    <location>
        <begin position="271"/>
        <end position="628"/>
    </location>
</feature>
<dbReference type="InterPro" id="IPR039426">
    <property type="entry name" value="TonB-dep_rcpt-like"/>
</dbReference>
<evidence type="ECO:0000313" key="16">
    <source>
        <dbReference type="EMBL" id="BAQ71595.1"/>
    </source>
</evidence>
<keyword evidence="10 11" id="KW-0998">Cell outer membrane</keyword>
<accession>A0A0D6B9U2</accession>
<gene>
    <name evidence="16" type="ORF">NHU_04482</name>
</gene>
<reference evidence="16 17" key="1">
    <citation type="submission" date="2015-02" db="EMBL/GenBank/DDBJ databases">
        <title>Genome sequene of Rhodovulum sulfidophilum DSM 2351.</title>
        <authorList>
            <person name="Nagao N."/>
        </authorList>
    </citation>
    <scope>NUCLEOTIDE SEQUENCE [LARGE SCALE GENOMIC DNA]</scope>
    <source>
        <strain evidence="16 17">DSM 2351</strain>
        <plasmid evidence="17">Plasmid Plasmid2 DNA</plasmid>
    </source>
</reference>
<comment type="similarity">
    <text evidence="11 12">Belongs to the TonB-dependent receptor family.</text>
</comment>
<proteinExistence type="inferred from homology"/>
<dbReference type="AlphaFoldDB" id="A0A0D6B9U2"/>
<evidence type="ECO:0000256" key="11">
    <source>
        <dbReference type="PROSITE-ProRule" id="PRU01360"/>
    </source>
</evidence>
<keyword evidence="3 11" id="KW-1134">Transmembrane beta strand</keyword>
<dbReference type="InterPro" id="IPR012910">
    <property type="entry name" value="Plug_dom"/>
</dbReference>
<keyword evidence="16" id="KW-0675">Receptor</keyword>
<name>A0A0D6B9U2_RHOSU</name>
<dbReference type="GO" id="GO:0006826">
    <property type="term" value="P:iron ion transport"/>
    <property type="evidence" value="ECO:0007669"/>
    <property type="project" value="UniProtKB-KW"/>
</dbReference>
<evidence type="ECO:0000256" key="2">
    <source>
        <dbReference type="ARBA" id="ARBA00022448"/>
    </source>
</evidence>
<keyword evidence="13" id="KW-0732">Signal</keyword>
<keyword evidence="16" id="KW-0614">Plasmid</keyword>
<organism evidence="16 17">
    <name type="scientific">Rhodovulum sulfidophilum</name>
    <name type="common">Rhodobacter sulfidophilus</name>
    <dbReference type="NCBI Taxonomy" id="35806"/>
    <lineage>
        <taxon>Bacteria</taxon>
        <taxon>Pseudomonadati</taxon>
        <taxon>Pseudomonadota</taxon>
        <taxon>Alphaproteobacteria</taxon>
        <taxon>Rhodobacterales</taxon>
        <taxon>Paracoccaceae</taxon>
        <taxon>Rhodovulum</taxon>
    </lineage>
</organism>
<evidence type="ECO:0000256" key="6">
    <source>
        <dbReference type="ARBA" id="ARBA00023004"/>
    </source>
</evidence>
<evidence type="ECO:0000259" key="15">
    <source>
        <dbReference type="Pfam" id="PF07715"/>
    </source>
</evidence>
<evidence type="ECO:0000259" key="14">
    <source>
        <dbReference type="Pfam" id="PF00593"/>
    </source>
</evidence>
<evidence type="ECO:0000256" key="4">
    <source>
        <dbReference type="ARBA" id="ARBA00022496"/>
    </source>
</evidence>
<keyword evidence="4" id="KW-0410">Iron transport</keyword>